<name>A0A1U9R141_STRNV</name>
<feature type="transmembrane region" description="Helical" evidence="2">
    <location>
        <begin position="516"/>
        <end position="536"/>
    </location>
</feature>
<feature type="transmembrane region" description="Helical" evidence="2">
    <location>
        <begin position="394"/>
        <end position="415"/>
    </location>
</feature>
<evidence type="ECO:0000256" key="2">
    <source>
        <dbReference type="SAM" id="Phobius"/>
    </source>
</evidence>
<proteinExistence type="predicted"/>
<feature type="transmembrane region" description="Helical" evidence="2">
    <location>
        <begin position="198"/>
        <end position="224"/>
    </location>
</feature>
<feature type="transmembrane region" description="Helical" evidence="2">
    <location>
        <begin position="427"/>
        <end position="447"/>
    </location>
</feature>
<feature type="transmembrane region" description="Helical" evidence="2">
    <location>
        <begin position="236"/>
        <end position="259"/>
    </location>
</feature>
<keyword evidence="2" id="KW-1133">Transmembrane helix</keyword>
<dbReference type="InterPro" id="IPR058062">
    <property type="entry name" value="SCO7613_C"/>
</dbReference>
<evidence type="ECO:0000313" key="3">
    <source>
        <dbReference type="EMBL" id="AQU69635.1"/>
    </source>
</evidence>
<feature type="transmembrane region" description="Helical" evidence="2">
    <location>
        <begin position="265"/>
        <end position="284"/>
    </location>
</feature>
<accession>A0A1U9R141</accession>
<feature type="transmembrane region" description="Helical" evidence="2">
    <location>
        <begin position="767"/>
        <end position="788"/>
    </location>
</feature>
<feature type="transmembrane region" description="Helical" evidence="2">
    <location>
        <begin position="453"/>
        <end position="474"/>
    </location>
</feature>
<keyword evidence="2" id="KW-0472">Membrane</keyword>
<feature type="transmembrane region" description="Helical" evidence="2">
    <location>
        <begin position="130"/>
        <end position="147"/>
    </location>
</feature>
<feature type="region of interest" description="Disordered" evidence="1">
    <location>
        <begin position="46"/>
        <end position="66"/>
    </location>
</feature>
<feature type="transmembrane region" description="Helical" evidence="2">
    <location>
        <begin position="315"/>
        <end position="333"/>
    </location>
</feature>
<feature type="transmembrane region" description="Helical" evidence="2">
    <location>
        <begin position="665"/>
        <end position="684"/>
    </location>
</feature>
<feature type="transmembrane region" description="Helical" evidence="2">
    <location>
        <begin position="103"/>
        <end position="124"/>
    </location>
</feature>
<feature type="transmembrane region" description="Helical" evidence="2">
    <location>
        <begin position="565"/>
        <end position="587"/>
    </location>
</feature>
<feature type="compositionally biased region" description="Low complexity" evidence="1">
    <location>
        <begin position="48"/>
        <end position="62"/>
    </location>
</feature>
<organism evidence="3 4">
    <name type="scientific">Streptomyces niveus</name>
    <name type="common">Streptomyces spheroides</name>
    <dbReference type="NCBI Taxonomy" id="193462"/>
    <lineage>
        <taxon>Bacteria</taxon>
        <taxon>Bacillati</taxon>
        <taxon>Actinomycetota</taxon>
        <taxon>Actinomycetes</taxon>
        <taxon>Kitasatosporales</taxon>
        <taxon>Streptomycetaceae</taxon>
        <taxon>Streptomyces</taxon>
    </lineage>
</organism>
<feature type="transmembrane region" description="Helical" evidence="2">
    <location>
        <begin position="345"/>
        <end position="374"/>
    </location>
</feature>
<feature type="transmembrane region" description="Helical" evidence="2">
    <location>
        <begin position="642"/>
        <end position="658"/>
    </location>
</feature>
<dbReference type="EMBL" id="CP018047">
    <property type="protein sequence ID" value="AQU69635.1"/>
    <property type="molecule type" value="Genomic_DNA"/>
</dbReference>
<feature type="transmembrane region" description="Helical" evidence="2">
    <location>
        <begin position="486"/>
        <end position="510"/>
    </location>
</feature>
<feature type="transmembrane region" description="Helical" evidence="2">
    <location>
        <begin position="593"/>
        <end position="609"/>
    </location>
</feature>
<reference evidence="3 4" key="1">
    <citation type="submission" date="2016-11" db="EMBL/GenBank/DDBJ databases">
        <title>Complete genome sequence of Streptomyces niveus SCSIO 3406.</title>
        <authorList>
            <person name="Zhu Q."/>
            <person name="Cheng W."/>
            <person name="Song Y."/>
            <person name="Li Q."/>
            <person name="Ju J."/>
        </authorList>
    </citation>
    <scope>NUCLEOTIDE SEQUENCE [LARGE SCALE GENOMIC DNA]</scope>
    <source>
        <strain evidence="3 4">SCSIO 3406</strain>
    </source>
</reference>
<dbReference type="Proteomes" id="UP000189677">
    <property type="component" value="Chromosome"/>
</dbReference>
<feature type="transmembrane region" description="Helical" evidence="2">
    <location>
        <begin position="159"/>
        <end position="178"/>
    </location>
</feature>
<feature type="transmembrane region" description="Helical" evidence="2">
    <location>
        <begin position="794"/>
        <end position="814"/>
    </location>
</feature>
<dbReference type="RefSeq" id="WP_078078288.1">
    <property type="nucleotide sequence ID" value="NZ_CP018047.1"/>
</dbReference>
<feature type="transmembrane region" description="Helical" evidence="2">
    <location>
        <begin position="72"/>
        <end position="91"/>
    </location>
</feature>
<feature type="transmembrane region" description="Helical" evidence="2">
    <location>
        <begin position="289"/>
        <end position="309"/>
    </location>
</feature>
<dbReference type="OrthoDB" id="3416299at2"/>
<dbReference type="NCBIfam" id="NF047321">
    <property type="entry name" value="SCO7613_CTERM"/>
    <property type="match status" value="1"/>
</dbReference>
<evidence type="ECO:0000313" key="4">
    <source>
        <dbReference type="Proteomes" id="UP000189677"/>
    </source>
</evidence>
<sequence>MENVPRPAEELAVLDHELARIDARRAQLLARRSYLLTLLTPPRPVVPRPQRAPAARPAARAPETSPPSVQNALLALGGVLLAIAAIAFTVVSWGSMGIGGRSAVLGTVTAAALATPALLLRRALTSTAEAVGALALVLTVLDAYALYRVALPDADPLGYTAAACAVLAAGWAAYGLLLDRLRTPLPAAVLTAQLPLPLWALAAGASQVTFSWALLVTAVADIAIARWTKQEPARSVAGVTAWVAGGWALLIAGGLSVTAGSPLDAARPGALLLAGAGVALLVAVRVPGVAFAGALVAGLAATVATGGVLRPSVPFSWAVVGYLLCGAALLAAVRAPLPRAAVHGLCTAAGTVVTVAVVWALPSVAAALLGPVSVVDDIWSGAPGGAREAIGIDLGWPAMATAPLVLLISAGLLALAYGRLPASARPAALSGATALGWAAVLVLPSALDLGYATAVATGLVTTAGALTLAVYAHLPSARRRPAPEVLPEFSTTALVCALTGAGSVSMLSLATETTTHVTLGALLALFCGAAVALNAAGTDTGTDTGAGTEASPSARAAFLARSFQALLACLAVVTTVALLCALCASAGLPREHVALVVLAVPAAGALLGARLRRHPVALPTELTAAGAGLLALGLAAGRPENVALVLALCGVVAAGTALRPDRRPAAGYLAAALFVLATWVRLYASDVATPEAYTLPVTVPALVVGVLRRRGDPEASSWTAYGPGLAATLLPSLAAAWGDTHWLRPLALGIAALAVTLVGARLRLQALLVLGGAVLALDTLHELAPYIVQVVGALPRWLPPALAGLLLLAVGATYERRLNDARRLRESLGRMR</sequence>
<feature type="transmembrane region" description="Helical" evidence="2">
    <location>
        <begin position="616"/>
        <end position="636"/>
    </location>
</feature>
<keyword evidence="4" id="KW-1185">Reference proteome</keyword>
<dbReference type="KEGG" id="snw:BBN63_29060"/>
<keyword evidence="2" id="KW-0812">Transmembrane</keyword>
<dbReference type="AlphaFoldDB" id="A0A1U9R141"/>
<gene>
    <name evidence="3" type="ORF">BBN63_29060</name>
</gene>
<protein>
    <submittedName>
        <fullName evidence="3">Uncharacterized protein</fullName>
    </submittedName>
</protein>
<evidence type="ECO:0000256" key="1">
    <source>
        <dbReference type="SAM" id="MobiDB-lite"/>
    </source>
</evidence>
<feature type="transmembrane region" description="Helical" evidence="2">
    <location>
        <begin position="743"/>
        <end position="760"/>
    </location>
</feature>